<dbReference type="GO" id="GO:0004571">
    <property type="term" value="F:mannosyl-oligosaccharide 1,2-alpha-mannosidase activity"/>
    <property type="evidence" value="ECO:0007669"/>
    <property type="project" value="InterPro"/>
</dbReference>
<dbReference type="InterPro" id="IPR001382">
    <property type="entry name" value="Glyco_hydro_47"/>
</dbReference>
<comment type="pathway">
    <text evidence="4">Protein modification; protein glycosylation.</text>
</comment>
<evidence type="ECO:0000256" key="4">
    <source>
        <dbReference type="ARBA" id="ARBA00004922"/>
    </source>
</evidence>
<name>A0A3D8S428_9EURO</name>
<dbReference type="AlphaFoldDB" id="A0A3D8S428"/>
<evidence type="ECO:0000313" key="15">
    <source>
        <dbReference type="Proteomes" id="UP000256690"/>
    </source>
</evidence>
<dbReference type="GO" id="GO:0005975">
    <property type="term" value="P:carbohydrate metabolic process"/>
    <property type="evidence" value="ECO:0007669"/>
    <property type="project" value="InterPro"/>
</dbReference>
<dbReference type="EC" id="3.2.1.-" evidence="13"/>
<dbReference type="FunFam" id="1.50.10.10:FF:000037">
    <property type="entry name" value="alpha-1,2-Mannosidase"/>
    <property type="match status" value="1"/>
</dbReference>
<evidence type="ECO:0000256" key="5">
    <source>
        <dbReference type="ARBA" id="ARBA00007658"/>
    </source>
</evidence>
<evidence type="ECO:0000256" key="6">
    <source>
        <dbReference type="ARBA" id="ARBA00022801"/>
    </source>
</evidence>
<dbReference type="Gene3D" id="1.50.10.10">
    <property type="match status" value="1"/>
</dbReference>
<keyword evidence="6 13" id="KW-0378">Hydrolase</keyword>
<dbReference type="RefSeq" id="XP_026604071.1">
    <property type="nucleotide sequence ID" value="XM_026746591.1"/>
</dbReference>
<evidence type="ECO:0000256" key="9">
    <source>
        <dbReference type="ARBA" id="ARBA00024790"/>
    </source>
</evidence>
<dbReference type="SUPFAM" id="SSF48225">
    <property type="entry name" value="Seven-hairpin glycosidases"/>
    <property type="match status" value="1"/>
</dbReference>
<dbReference type="OrthoDB" id="8118055at2759"/>
<keyword evidence="7 12" id="KW-1015">Disulfide bond</keyword>
<gene>
    <name evidence="14" type="ORF">DSM5745_04575</name>
</gene>
<dbReference type="GeneID" id="38114945"/>
<evidence type="ECO:0000256" key="7">
    <source>
        <dbReference type="ARBA" id="ARBA00023157"/>
    </source>
</evidence>
<comment type="cofactor">
    <cofactor evidence="2">
        <name>Mg(2+)</name>
        <dbReference type="ChEBI" id="CHEBI:18420"/>
    </cofactor>
</comment>
<evidence type="ECO:0000256" key="3">
    <source>
        <dbReference type="ARBA" id="ARBA00004321"/>
    </source>
</evidence>
<dbReference type="PANTHER" id="PTHR11742">
    <property type="entry name" value="MANNOSYL-OLIGOSACCHARIDE ALPHA-1,2-MANNOSIDASE-RELATED"/>
    <property type="match status" value="1"/>
</dbReference>
<reference evidence="14 15" key="1">
    <citation type="journal article" date="2018" name="IMA Fungus">
        <title>IMA Genome-F 9: Draft genome sequence of Annulohypoxylon stygium, Aspergillus mulundensis, Berkeleyomyces basicola (syn. Thielaviopsis basicola), Ceratocystis smalleyi, two Cercospora beticola strains, Coleophoma cylindrospora, Fusarium fracticaudum, Phialophora cf. hyalina, and Morchella septimelata.</title>
        <authorList>
            <person name="Wingfield B.D."/>
            <person name="Bills G.F."/>
            <person name="Dong Y."/>
            <person name="Huang W."/>
            <person name="Nel W.J."/>
            <person name="Swalarsk-Parry B.S."/>
            <person name="Vaghefi N."/>
            <person name="Wilken P.M."/>
            <person name="An Z."/>
            <person name="de Beer Z.W."/>
            <person name="De Vos L."/>
            <person name="Chen L."/>
            <person name="Duong T.A."/>
            <person name="Gao Y."/>
            <person name="Hammerbacher A."/>
            <person name="Kikkert J.R."/>
            <person name="Li Y."/>
            <person name="Li H."/>
            <person name="Li K."/>
            <person name="Li Q."/>
            <person name="Liu X."/>
            <person name="Ma X."/>
            <person name="Naidoo K."/>
            <person name="Pethybridge S.J."/>
            <person name="Sun J."/>
            <person name="Steenkamp E.T."/>
            <person name="van der Nest M.A."/>
            <person name="van Wyk S."/>
            <person name="Wingfield M.J."/>
            <person name="Xiong C."/>
            <person name="Yue Q."/>
            <person name="Zhang X."/>
        </authorList>
    </citation>
    <scope>NUCLEOTIDE SEQUENCE [LARGE SCALE GENOMIC DNA]</scope>
    <source>
        <strain evidence="14 15">DSM 5745</strain>
    </source>
</reference>
<comment type="cofactor">
    <cofactor evidence="1 11">
        <name>Ca(2+)</name>
        <dbReference type="ChEBI" id="CHEBI:29108"/>
    </cofactor>
</comment>
<feature type="disulfide bond" evidence="12">
    <location>
        <begin position="394"/>
        <end position="423"/>
    </location>
</feature>
<keyword evidence="11" id="KW-0479">Metal-binding</keyword>
<evidence type="ECO:0000256" key="1">
    <source>
        <dbReference type="ARBA" id="ARBA00001913"/>
    </source>
</evidence>
<keyword evidence="13" id="KW-0326">Glycosidase</keyword>
<dbReference type="PRINTS" id="PR00747">
    <property type="entry name" value="GLYHDRLASE47"/>
</dbReference>
<evidence type="ECO:0000256" key="13">
    <source>
        <dbReference type="RuleBase" id="RU361193"/>
    </source>
</evidence>
<comment type="function">
    <text evidence="9">Involved in the maturation of Asn-linked oligosaccharides. Progressively trims alpha-1,2-linked mannose residues from Man(9)GlcNAc(2) to produce Man(5)GlcNAc(2).</text>
</comment>
<comment type="subcellular location">
    <subcellularLocation>
        <location evidence="3">Cytoplasmic vesicle lumen</location>
    </subcellularLocation>
</comment>
<dbReference type="GO" id="GO:0036503">
    <property type="term" value="P:ERAD pathway"/>
    <property type="evidence" value="ECO:0007669"/>
    <property type="project" value="UniProtKB-ARBA"/>
</dbReference>
<feature type="active site" description="Proton donor" evidence="10">
    <location>
        <position position="184"/>
    </location>
</feature>
<dbReference type="GO" id="GO:0060205">
    <property type="term" value="C:cytoplasmic vesicle lumen"/>
    <property type="evidence" value="ECO:0007669"/>
    <property type="project" value="UniProtKB-SubCell"/>
</dbReference>
<dbReference type="EMBL" id="PVWQ01000005">
    <property type="protein sequence ID" value="RDW81018.1"/>
    <property type="molecule type" value="Genomic_DNA"/>
</dbReference>
<evidence type="ECO:0000256" key="11">
    <source>
        <dbReference type="PIRSR" id="PIRSR601382-2"/>
    </source>
</evidence>
<keyword evidence="15" id="KW-1185">Reference proteome</keyword>
<dbReference type="GO" id="GO:0016020">
    <property type="term" value="C:membrane"/>
    <property type="evidence" value="ECO:0007669"/>
    <property type="project" value="InterPro"/>
</dbReference>
<dbReference type="Pfam" id="PF01532">
    <property type="entry name" value="Glyco_hydro_47"/>
    <property type="match status" value="1"/>
</dbReference>
<accession>A0A3D8S428</accession>
<comment type="caution">
    <text evidence="14">The sequence shown here is derived from an EMBL/GenBank/DDBJ whole genome shotgun (WGS) entry which is preliminary data.</text>
</comment>
<organism evidence="14 15">
    <name type="scientific">Aspergillus mulundensis</name>
    <dbReference type="NCBI Taxonomy" id="1810919"/>
    <lineage>
        <taxon>Eukaryota</taxon>
        <taxon>Fungi</taxon>
        <taxon>Dikarya</taxon>
        <taxon>Ascomycota</taxon>
        <taxon>Pezizomycotina</taxon>
        <taxon>Eurotiomycetes</taxon>
        <taxon>Eurotiomycetidae</taxon>
        <taxon>Eurotiales</taxon>
        <taxon>Aspergillaceae</taxon>
        <taxon>Aspergillus</taxon>
        <taxon>Aspergillus subgen. Nidulantes</taxon>
    </lineage>
</organism>
<feature type="active site" description="Proton donor" evidence="10">
    <location>
        <position position="437"/>
    </location>
</feature>
<dbReference type="GO" id="GO:0005509">
    <property type="term" value="F:calcium ion binding"/>
    <property type="evidence" value="ECO:0007669"/>
    <property type="project" value="InterPro"/>
</dbReference>
<dbReference type="Proteomes" id="UP000256690">
    <property type="component" value="Unassembled WGS sequence"/>
</dbReference>
<dbReference type="InterPro" id="IPR036026">
    <property type="entry name" value="Seven-hairpin_glycosidases"/>
</dbReference>
<sequence>MLLVKKRYALPTFILTFLIYLVFTTLPPGAERSYVEHHSHPIHDVTEPAKDDDRIHWTKHAEQYPISDYVSLPTTSPSPIPQIQYDFPAESWLARMWRRRKQNAVKDAFKHAWKGYKDNAWLRDELSPLSGGYRTSFAGWAATLVDSLDTLIIMGLMDEFEDALEALEHIDFSTTDSIQINVFETNIRYLGGLLGAHDLTEGKYPILIKKATEIADFLYGSFDTRNRMPQSRWDWTRSASGQTIHPSGNTILAELGSLNLEFTRMSQLTGDQKYFDAIQRITDYLESAQKDTMVPGLWPMLVDARSLRFSDPRYTVGGMADSTYEYLPKEHMLLEGRTQQYQRMYESAMPPIKERMLFRPMTKDGADVLFSGNIYAGTKANRKKVDAQAEHLKCYLGGTVGIGAKVFNRTDELTIARKLTDGCIWAYDIMPSGIMPEIMYLSPCDDAENCPWDEQKWYEDVRARPPDHANIADTDEAAQMLIEKLGLVPGVAEIADARYMLRPEAIESVFIIYRITGDTKYQDAAWRMFRNIEKATRTEYAHAAISDVRQAKPKQLDYMESFWLAETLKYFYLIFSEPDLISLDEYVLNTEAHPFRRPS</sequence>
<evidence type="ECO:0000256" key="2">
    <source>
        <dbReference type="ARBA" id="ARBA00001946"/>
    </source>
</evidence>
<evidence type="ECO:0000313" key="14">
    <source>
        <dbReference type="EMBL" id="RDW81018.1"/>
    </source>
</evidence>
<feature type="active site" evidence="10">
    <location>
        <position position="321"/>
    </location>
</feature>
<dbReference type="PANTHER" id="PTHR11742:SF49">
    <property type="entry name" value="ALPHA-1,2-MANNOSIDASE"/>
    <property type="match status" value="1"/>
</dbReference>
<evidence type="ECO:0000256" key="10">
    <source>
        <dbReference type="PIRSR" id="PIRSR601382-1"/>
    </source>
</evidence>
<proteinExistence type="inferred from homology"/>
<dbReference type="UniPathway" id="UPA00378"/>
<dbReference type="STRING" id="1810919.A0A3D8S428"/>
<comment type="similarity">
    <text evidence="5 13">Belongs to the glycosyl hydrolase 47 family.</text>
</comment>
<feature type="binding site" evidence="11">
    <location>
        <position position="590"/>
    </location>
    <ligand>
        <name>Ca(2+)</name>
        <dbReference type="ChEBI" id="CHEBI:29108"/>
    </ligand>
</feature>
<dbReference type="InterPro" id="IPR050749">
    <property type="entry name" value="Glycosyl_Hydrolase_47"/>
</dbReference>
<keyword evidence="8" id="KW-0968">Cytoplasmic vesicle</keyword>
<protein>
    <recommendedName>
        <fullName evidence="13">alpha-1,2-Mannosidase</fullName>
        <ecNumber evidence="13">3.2.1.-</ecNumber>
    </recommendedName>
</protein>
<evidence type="ECO:0000256" key="8">
    <source>
        <dbReference type="ARBA" id="ARBA00023329"/>
    </source>
</evidence>
<dbReference type="InterPro" id="IPR012341">
    <property type="entry name" value="6hp_glycosidase-like_sf"/>
</dbReference>
<keyword evidence="11" id="KW-0106">Calcium</keyword>
<dbReference type="GO" id="GO:0005783">
    <property type="term" value="C:endoplasmic reticulum"/>
    <property type="evidence" value="ECO:0007669"/>
    <property type="project" value="TreeGrafter"/>
</dbReference>
<evidence type="ECO:0000256" key="12">
    <source>
        <dbReference type="PIRSR" id="PIRSR601382-3"/>
    </source>
</evidence>
<feature type="active site" evidence="10">
    <location>
        <position position="504"/>
    </location>
</feature>